<dbReference type="InterPro" id="IPR019430">
    <property type="entry name" value="7TM_GPCR_serpentine_rcpt_Srx"/>
</dbReference>
<name>Q9XXM6_CAEEL</name>
<dbReference type="PANTHER" id="PTHR23013">
    <property type="entry name" value="SERPENTINE RECEPTOR"/>
    <property type="match status" value="1"/>
</dbReference>
<dbReference type="InterPro" id="IPR017452">
    <property type="entry name" value="GPCR_Rhodpsn_7TM"/>
</dbReference>
<evidence type="ECO:0000256" key="2">
    <source>
        <dbReference type="ARBA" id="ARBA00022692"/>
    </source>
</evidence>
<evidence type="ECO:0000256" key="5">
    <source>
        <dbReference type="SAM" id="Phobius"/>
    </source>
</evidence>
<feature type="transmembrane region" description="Helical" evidence="5">
    <location>
        <begin position="12"/>
        <end position="38"/>
    </location>
</feature>
<dbReference type="EMBL" id="BX284605">
    <property type="protein sequence ID" value="CAA18353.1"/>
    <property type="molecule type" value="Genomic_DNA"/>
</dbReference>
<dbReference type="GeneID" id="186725"/>
<dbReference type="UCSC" id="H12C20.5">
    <property type="organism name" value="c. elegans"/>
</dbReference>
<evidence type="ECO:0000313" key="7">
    <source>
        <dbReference type="EMBL" id="CAA18353.1"/>
    </source>
</evidence>
<dbReference type="InParanoid" id="Q9XXM6"/>
<dbReference type="PeptideAtlas" id="Q9XXM6"/>
<gene>
    <name evidence="7 9" type="primary">srx-90</name>
    <name evidence="7" type="ORF">CELE_H12C20.5</name>
    <name evidence="9" type="ORF">H12C20.5</name>
</gene>
<dbReference type="PhylomeDB" id="Q9XXM6"/>
<feature type="transmembrane region" description="Helical" evidence="5">
    <location>
        <begin position="96"/>
        <end position="117"/>
    </location>
</feature>
<feature type="domain" description="G-protein coupled receptors family 1 profile" evidence="6">
    <location>
        <begin position="29"/>
        <end position="236"/>
    </location>
</feature>
<evidence type="ECO:0000256" key="3">
    <source>
        <dbReference type="ARBA" id="ARBA00022989"/>
    </source>
</evidence>
<dbReference type="FunCoup" id="Q9XXM6">
    <property type="interactions" value="9"/>
</dbReference>
<keyword evidence="4 5" id="KW-0472">Membrane</keyword>
<evidence type="ECO:0000259" key="6">
    <source>
        <dbReference type="PROSITE" id="PS50262"/>
    </source>
</evidence>
<dbReference type="Pfam" id="PF10328">
    <property type="entry name" value="7TM_GPCR_Srx"/>
    <property type="match status" value="1"/>
</dbReference>
<dbReference type="STRING" id="6239.H12C20.5.1"/>
<keyword evidence="3 5" id="KW-1133">Transmembrane helix</keyword>
<dbReference type="OMA" id="ANFICLM"/>
<dbReference type="PaxDb" id="6239-H12C20.5"/>
<dbReference type="SMR" id="Q9XXM6"/>
<dbReference type="WormBase" id="H12C20.5">
    <property type="protein sequence ID" value="CE18810"/>
    <property type="gene ID" value="WBGene00005981"/>
    <property type="gene designation" value="srx-90"/>
</dbReference>
<reference evidence="7 8" key="1">
    <citation type="journal article" date="1998" name="Science">
        <title>Genome sequence of the nematode C. elegans: a platform for investigating biology.</title>
        <authorList>
            <consortium name="The C. elegans sequencing consortium"/>
            <person name="Sulson J.E."/>
            <person name="Waterston R."/>
        </authorList>
    </citation>
    <scope>NUCLEOTIDE SEQUENCE [LARGE SCALE GENOMIC DNA]</scope>
    <source>
        <strain evidence="7 8">Bristol N2</strain>
    </source>
</reference>
<dbReference type="PANTHER" id="PTHR23013:SF27">
    <property type="entry name" value="G-PROTEIN COUPLED RECEPTORS FAMILY 1 PROFILE DOMAIN-CONTAINING PROTEIN"/>
    <property type="match status" value="1"/>
</dbReference>
<protein>
    <submittedName>
        <fullName evidence="7">G-protein coupled receptors family 1 profile domain-containing protein</fullName>
    </submittedName>
</protein>
<dbReference type="DIP" id="DIP-27337N"/>
<evidence type="ECO:0000313" key="8">
    <source>
        <dbReference type="Proteomes" id="UP000001940"/>
    </source>
</evidence>
<feature type="transmembrane region" description="Helical" evidence="5">
    <location>
        <begin position="188"/>
        <end position="208"/>
    </location>
</feature>
<evidence type="ECO:0000256" key="1">
    <source>
        <dbReference type="ARBA" id="ARBA00004370"/>
    </source>
</evidence>
<keyword evidence="2 5" id="KW-0812">Transmembrane</keyword>
<evidence type="ECO:0000256" key="4">
    <source>
        <dbReference type="ARBA" id="ARBA00023136"/>
    </source>
</evidence>
<dbReference type="SUPFAM" id="SSF81321">
    <property type="entry name" value="Family A G protein-coupled receptor-like"/>
    <property type="match status" value="1"/>
</dbReference>
<dbReference type="CTD" id="186725"/>
<dbReference type="HOGENOM" id="CLU_072408_0_0_1"/>
<comment type="subcellular location">
    <subcellularLocation>
        <location evidence="1">Membrane</location>
    </subcellularLocation>
</comment>
<keyword evidence="7" id="KW-0675">Receptor</keyword>
<dbReference type="Proteomes" id="UP000001940">
    <property type="component" value="Chromosome V"/>
</dbReference>
<feature type="transmembrane region" description="Helical" evidence="5">
    <location>
        <begin position="124"/>
        <end position="143"/>
    </location>
</feature>
<dbReference type="AGR" id="WB:WBGene00005981"/>
<feature type="transmembrane region" description="Helical" evidence="5">
    <location>
        <begin position="50"/>
        <end position="71"/>
    </location>
</feature>
<dbReference type="eggNOG" id="ENOG502TGVY">
    <property type="taxonomic scope" value="Eukaryota"/>
</dbReference>
<dbReference type="OrthoDB" id="5825164at2759"/>
<dbReference type="KEGG" id="cel:CELE_H12C20.5"/>
<evidence type="ECO:0000313" key="9">
    <source>
        <dbReference type="WormBase" id="H12C20.5"/>
    </source>
</evidence>
<proteinExistence type="predicted"/>
<dbReference type="GO" id="GO:0016020">
    <property type="term" value="C:membrane"/>
    <property type="evidence" value="ECO:0007669"/>
    <property type="project" value="UniProtKB-SubCell"/>
</dbReference>
<dbReference type="Gene3D" id="1.20.1070.10">
    <property type="entry name" value="Rhodopsin 7-helix transmembrane proteins"/>
    <property type="match status" value="1"/>
</dbReference>
<dbReference type="PIR" id="T23067">
    <property type="entry name" value="T23067"/>
</dbReference>
<dbReference type="PROSITE" id="PS50262">
    <property type="entry name" value="G_PROTEIN_RECEP_F1_2"/>
    <property type="match status" value="1"/>
</dbReference>
<organism evidence="7 8">
    <name type="scientific">Caenorhabditis elegans</name>
    <dbReference type="NCBI Taxonomy" id="6239"/>
    <lineage>
        <taxon>Eukaryota</taxon>
        <taxon>Metazoa</taxon>
        <taxon>Ecdysozoa</taxon>
        <taxon>Nematoda</taxon>
        <taxon>Chromadorea</taxon>
        <taxon>Rhabditida</taxon>
        <taxon>Rhabditina</taxon>
        <taxon>Rhabditomorpha</taxon>
        <taxon>Rhabditoidea</taxon>
        <taxon>Rhabditidae</taxon>
        <taxon>Peloderinae</taxon>
        <taxon>Caenorhabditis</taxon>
    </lineage>
</organism>
<feature type="transmembrane region" description="Helical" evidence="5">
    <location>
        <begin position="228"/>
        <end position="247"/>
    </location>
</feature>
<dbReference type="RefSeq" id="NP_505938.1">
    <property type="nucleotide sequence ID" value="NM_073537.1"/>
</dbReference>
<feature type="transmembrane region" description="Helical" evidence="5">
    <location>
        <begin position="259"/>
        <end position="283"/>
    </location>
</feature>
<dbReference type="AlphaFoldDB" id="Q9XXM6"/>
<sequence>MSQEYNYTDPLNLVVAVLMGTIGMFGVFCNSVIIYIFLKEKSEKTAFNVICFFRAISNVIILTNVFLINFLPKTLLGFSPYPPVIESWLINTSNTLYLGNEYQIVLVAVNRFCALFFPTKYSKIFSVSHTTIILILIYFYRIAKKIYELLPESAKGCHALYSTEALAWYYSTAPECTWVDNALEVIKYTFMSMAFLNCITFLKILHFYRKSRKTQEAVEVKKRWRKNIALFLQTILQDSLYFIDMTFTFELSSLSTNRVWTYFSGTFIWECLHSFDGFIMVLFNEKVSFFKSKSKNTTVHPTIVGERTRHGPVSVTTCSSAK</sequence>
<accession>Q9XXM6</accession>
<keyword evidence="8" id="KW-1185">Reference proteome</keyword>